<keyword evidence="2" id="KW-0732">Signal</keyword>
<organism evidence="3 4">
    <name type="scientific">Muricoccus vinaceus</name>
    <dbReference type="NCBI Taxonomy" id="424704"/>
    <lineage>
        <taxon>Bacteria</taxon>
        <taxon>Pseudomonadati</taxon>
        <taxon>Pseudomonadota</taxon>
        <taxon>Alphaproteobacteria</taxon>
        <taxon>Acetobacterales</taxon>
        <taxon>Roseomonadaceae</taxon>
        <taxon>Muricoccus</taxon>
    </lineage>
</organism>
<accession>A0ABV6IWS3</accession>
<evidence type="ECO:0000313" key="4">
    <source>
        <dbReference type="Proteomes" id="UP001589789"/>
    </source>
</evidence>
<evidence type="ECO:0000256" key="2">
    <source>
        <dbReference type="SAM" id="SignalP"/>
    </source>
</evidence>
<comment type="caution">
    <text evidence="3">The sequence shown here is derived from an EMBL/GenBank/DDBJ whole genome shotgun (WGS) entry which is preliminary data.</text>
</comment>
<proteinExistence type="predicted"/>
<gene>
    <name evidence="3" type="ORF">ACFFIC_19475</name>
</gene>
<protein>
    <submittedName>
        <fullName evidence="3">Uncharacterized protein</fullName>
    </submittedName>
</protein>
<feature type="signal peptide" evidence="2">
    <location>
        <begin position="1"/>
        <end position="20"/>
    </location>
</feature>
<feature type="compositionally biased region" description="Polar residues" evidence="1">
    <location>
        <begin position="77"/>
        <end position="95"/>
    </location>
</feature>
<dbReference type="Proteomes" id="UP001589789">
    <property type="component" value="Unassembled WGS sequence"/>
</dbReference>
<sequence length="95" mass="8988">MKILTTLALSLMFASGAAFAQQAGGTVAPQLGGVGTAPTPRAPTGVTIDQGAGVPGAAASGLAPHPSTPHPHGPDNPQANTPGTQDPSQLGGSGG</sequence>
<feature type="region of interest" description="Disordered" evidence="1">
    <location>
        <begin position="27"/>
        <end position="95"/>
    </location>
</feature>
<dbReference type="RefSeq" id="WP_377053412.1">
    <property type="nucleotide sequence ID" value="NZ_JBHLVZ010000069.1"/>
</dbReference>
<reference evidence="3 4" key="1">
    <citation type="submission" date="2024-09" db="EMBL/GenBank/DDBJ databases">
        <authorList>
            <person name="Sun Q."/>
            <person name="Mori K."/>
        </authorList>
    </citation>
    <scope>NUCLEOTIDE SEQUENCE [LARGE SCALE GENOMIC DNA]</scope>
    <source>
        <strain evidence="3 4">CCM 7468</strain>
    </source>
</reference>
<evidence type="ECO:0000256" key="1">
    <source>
        <dbReference type="SAM" id="MobiDB-lite"/>
    </source>
</evidence>
<evidence type="ECO:0000313" key="3">
    <source>
        <dbReference type="EMBL" id="MFC0387704.1"/>
    </source>
</evidence>
<feature type="chain" id="PRO_5046397944" evidence="2">
    <location>
        <begin position="21"/>
        <end position="95"/>
    </location>
</feature>
<name>A0ABV6IWS3_9PROT</name>
<keyword evidence="4" id="KW-1185">Reference proteome</keyword>
<dbReference type="EMBL" id="JBHLVZ010000069">
    <property type="protein sequence ID" value="MFC0387704.1"/>
    <property type="molecule type" value="Genomic_DNA"/>
</dbReference>